<gene>
    <name evidence="1" type="ORF">GII31_16170</name>
</gene>
<keyword evidence="2" id="KW-1185">Reference proteome</keyword>
<dbReference type="SUPFAM" id="SSF55729">
    <property type="entry name" value="Acyl-CoA N-acyltransferases (Nat)"/>
    <property type="match status" value="1"/>
</dbReference>
<dbReference type="InterPro" id="IPR016181">
    <property type="entry name" value="Acyl_CoA_acyltransferase"/>
</dbReference>
<evidence type="ECO:0000313" key="2">
    <source>
        <dbReference type="Proteomes" id="UP001059836"/>
    </source>
</evidence>
<dbReference type="Gene3D" id="3.40.630.30">
    <property type="match status" value="1"/>
</dbReference>
<evidence type="ECO:0008006" key="3">
    <source>
        <dbReference type="Google" id="ProtNLM"/>
    </source>
</evidence>
<protein>
    <recommendedName>
        <fullName evidence="3">N-acetyltransferase domain-containing protein</fullName>
    </recommendedName>
</protein>
<proteinExistence type="predicted"/>
<organism evidence="1 2">
    <name type="scientific">Gordonia pseudamarae</name>
    <dbReference type="NCBI Taxonomy" id="2831662"/>
    <lineage>
        <taxon>Bacteria</taxon>
        <taxon>Bacillati</taxon>
        <taxon>Actinomycetota</taxon>
        <taxon>Actinomycetes</taxon>
        <taxon>Mycobacteriales</taxon>
        <taxon>Gordoniaceae</taxon>
        <taxon>Gordonia</taxon>
    </lineage>
</organism>
<dbReference type="Proteomes" id="UP001059836">
    <property type="component" value="Chromosome"/>
</dbReference>
<sequence>MTDELSWQHITTRREARILQGFTCTTDLPRTSGGRKLPHIRPWEWEAQAHLRQLWQRLRPGDLVLVGRAESEILACAHLQFDRQDEVLNAFHVVAGVSMTVRGQGGQIADQLLSQARKVAVERATELECVEVVLSGKIHVSNGASERMVVRAGWEPQGPPTDYQLWAAILTL</sequence>
<accession>A0ABX6IJU5</accession>
<dbReference type="RefSeq" id="WP_213244438.1">
    <property type="nucleotide sequence ID" value="NZ_CP045806.1"/>
</dbReference>
<evidence type="ECO:0000313" key="1">
    <source>
        <dbReference type="EMBL" id="QHN36177.1"/>
    </source>
</evidence>
<dbReference type="EMBL" id="CP045809">
    <property type="protein sequence ID" value="QHN36177.1"/>
    <property type="molecule type" value="Genomic_DNA"/>
</dbReference>
<name>A0ABX6IJU5_9ACTN</name>
<reference evidence="1" key="1">
    <citation type="journal article" date="2021" name="Nat. Microbiol.">
        <title>Cocultivation of an ultrasmall environmental parasitic bacterium with lytic ability against bacteria associated with wastewater foams.</title>
        <authorList>
            <person name="Batinovic S."/>
            <person name="Rose J.J.A."/>
            <person name="Ratcliffe J."/>
            <person name="Seviour R.J."/>
            <person name="Petrovski S."/>
        </authorList>
    </citation>
    <scope>NUCLEOTIDE SEQUENCE</scope>
    <source>
        <strain evidence="1">CON9</strain>
    </source>
</reference>